<feature type="region of interest" description="Disordered" evidence="1">
    <location>
        <begin position="1"/>
        <end position="60"/>
    </location>
</feature>
<reference evidence="2 3" key="1">
    <citation type="submission" date="2019-03" db="EMBL/GenBank/DDBJ databases">
        <title>First draft genome of Liparis tanakae, snailfish: a comprehensive survey of snailfish specific genes.</title>
        <authorList>
            <person name="Kim W."/>
            <person name="Song I."/>
            <person name="Jeong J.-H."/>
            <person name="Kim D."/>
            <person name="Kim S."/>
            <person name="Ryu S."/>
            <person name="Song J.Y."/>
            <person name="Lee S.K."/>
        </authorList>
    </citation>
    <scope>NUCLEOTIDE SEQUENCE [LARGE SCALE GENOMIC DNA]</scope>
    <source>
        <tissue evidence="2">Muscle</tissue>
    </source>
</reference>
<proteinExistence type="predicted"/>
<feature type="compositionally biased region" description="Basic and acidic residues" evidence="1">
    <location>
        <begin position="1"/>
        <end position="26"/>
    </location>
</feature>
<sequence>MKMKRSTDPHEDEEEHRPLMKRSTDPHEDEEEHRSLPVVFSEEHSALDLDQRTSGLQPADWGAGAMNEPIGGSVALLANRSAVGNLLNMFSSLLLPVVGSAQTDGTLLHPNSSSTAPPASGLEGFCNCNT</sequence>
<accession>A0A4Z2GPY1</accession>
<dbReference type="Proteomes" id="UP000314294">
    <property type="component" value="Unassembled WGS sequence"/>
</dbReference>
<evidence type="ECO:0000256" key="1">
    <source>
        <dbReference type="SAM" id="MobiDB-lite"/>
    </source>
</evidence>
<evidence type="ECO:0000313" key="3">
    <source>
        <dbReference type="Proteomes" id="UP000314294"/>
    </source>
</evidence>
<dbReference type="AlphaFoldDB" id="A0A4Z2GPY1"/>
<evidence type="ECO:0000313" key="2">
    <source>
        <dbReference type="EMBL" id="TNN55506.1"/>
    </source>
</evidence>
<keyword evidence="3" id="KW-1185">Reference proteome</keyword>
<dbReference type="EMBL" id="SRLO01000453">
    <property type="protein sequence ID" value="TNN55506.1"/>
    <property type="molecule type" value="Genomic_DNA"/>
</dbReference>
<organism evidence="2 3">
    <name type="scientific">Liparis tanakae</name>
    <name type="common">Tanaka's snailfish</name>
    <dbReference type="NCBI Taxonomy" id="230148"/>
    <lineage>
        <taxon>Eukaryota</taxon>
        <taxon>Metazoa</taxon>
        <taxon>Chordata</taxon>
        <taxon>Craniata</taxon>
        <taxon>Vertebrata</taxon>
        <taxon>Euteleostomi</taxon>
        <taxon>Actinopterygii</taxon>
        <taxon>Neopterygii</taxon>
        <taxon>Teleostei</taxon>
        <taxon>Neoteleostei</taxon>
        <taxon>Acanthomorphata</taxon>
        <taxon>Eupercaria</taxon>
        <taxon>Perciformes</taxon>
        <taxon>Cottioidei</taxon>
        <taxon>Cottales</taxon>
        <taxon>Liparidae</taxon>
        <taxon>Liparis</taxon>
    </lineage>
</organism>
<feature type="compositionally biased region" description="Basic and acidic residues" evidence="1">
    <location>
        <begin position="41"/>
        <end position="51"/>
    </location>
</feature>
<protein>
    <submittedName>
        <fullName evidence="2">Uncharacterized protein</fullName>
    </submittedName>
</protein>
<comment type="caution">
    <text evidence="2">The sequence shown here is derived from an EMBL/GenBank/DDBJ whole genome shotgun (WGS) entry which is preliminary data.</text>
</comment>
<name>A0A4Z2GPY1_9TELE</name>
<gene>
    <name evidence="2" type="ORF">EYF80_034248</name>
</gene>